<dbReference type="GO" id="GO:0005886">
    <property type="term" value="C:plasma membrane"/>
    <property type="evidence" value="ECO:0007669"/>
    <property type="project" value="InterPro"/>
</dbReference>
<evidence type="ECO:0000256" key="3">
    <source>
        <dbReference type="ARBA" id="ARBA00022692"/>
    </source>
</evidence>
<dbReference type="PANTHER" id="PTHR37481:SF1">
    <property type="entry name" value="LIPOPOLYSACCHARIDE EXPORT SYSTEM PROTEIN LPTC"/>
    <property type="match status" value="1"/>
</dbReference>
<keyword evidence="1" id="KW-1003">Cell membrane</keyword>
<gene>
    <name evidence="6" type="ordered locus">Tcr_0975</name>
</gene>
<evidence type="ECO:0008006" key="7">
    <source>
        <dbReference type="Google" id="ProtNLM"/>
    </source>
</evidence>
<dbReference type="GO" id="GO:0030288">
    <property type="term" value="C:outer membrane-bounded periplasmic space"/>
    <property type="evidence" value="ECO:0007669"/>
    <property type="project" value="TreeGrafter"/>
</dbReference>
<dbReference type="eggNOG" id="COG3117">
    <property type="taxonomic scope" value="Bacteria"/>
</dbReference>
<dbReference type="InterPro" id="IPR052363">
    <property type="entry name" value="LPS_export_LptC"/>
</dbReference>
<dbReference type="InterPro" id="IPR026265">
    <property type="entry name" value="LptC"/>
</dbReference>
<dbReference type="PANTHER" id="PTHR37481">
    <property type="entry name" value="LIPOPOLYSACCHARIDE EXPORT SYSTEM PROTEIN LPTC"/>
    <property type="match status" value="1"/>
</dbReference>
<dbReference type="Pfam" id="PF06835">
    <property type="entry name" value="LptC"/>
    <property type="match status" value="1"/>
</dbReference>
<evidence type="ECO:0000256" key="4">
    <source>
        <dbReference type="ARBA" id="ARBA00022989"/>
    </source>
</evidence>
<dbReference type="HOGENOM" id="CLU_1401890_0_0_6"/>
<dbReference type="NCBIfam" id="TIGR04409">
    <property type="entry name" value="LptC_YrbK"/>
    <property type="match status" value="1"/>
</dbReference>
<evidence type="ECO:0000256" key="2">
    <source>
        <dbReference type="ARBA" id="ARBA00022519"/>
    </source>
</evidence>
<proteinExistence type="predicted"/>
<accession>Q31H03</accession>
<dbReference type="EMBL" id="CP000109">
    <property type="protein sequence ID" value="ABB41570.1"/>
    <property type="molecule type" value="Genomic_DNA"/>
</dbReference>
<dbReference type="OrthoDB" id="5612508at2"/>
<evidence type="ECO:0000256" key="1">
    <source>
        <dbReference type="ARBA" id="ARBA00022475"/>
    </source>
</evidence>
<keyword evidence="4" id="KW-1133">Transmembrane helix</keyword>
<dbReference type="AlphaFoldDB" id="Q31H03"/>
<dbReference type="STRING" id="317025.Tcr_0975"/>
<protein>
    <recommendedName>
        <fullName evidence="7">Lipopolysaccharide export system protein LptC</fullName>
    </recommendedName>
</protein>
<dbReference type="InterPro" id="IPR010664">
    <property type="entry name" value="LipoPS_assembly_LptC-rel"/>
</dbReference>
<keyword evidence="2" id="KW-0997">Cell inner membrane</keyword>
<dbReference type="Gene3D" id="2.60.450.10">
    <property type="entry name" value="Lipopolysaccharide (LPS) transport protein A like domain"/>
    <property type="match status" value="1"/>
</dbReference>
<sequence length="194" mass="21966">MSKKISVILLFVAALVVLTIAFKQSVNRDSTSVQTKPLALTHSWQIFKSTSWQVSKQDPNTKQTVIYSDEVFYQNETKQSRFKNPYIIQDKETSAYTIKSQQGQSINDQSVHFNGDVVIQMIEKQTPSENKTLKSEQISYNTLSETLTSKVYTEITEPGLIMSGIGFKANMASGKYRFLSDVKTVYQPKKTESP</sequence>
<keyword evidence="3" id="KW-0812">Transmembrane</keyword>
<evidence type="ECO:0000313" key="6">
    <source>
        <dbReference type="EMBL" id="ABB41570.1"/>
    </source>
</evidence>
<dbReference type="GO" id="GO:0017089">
    <property type="term" value="F:glycolipid transfer activity"/>
    <property type="evidence" value="ECO:0007669"/>
    <property type="project" value="TreeGrafter"/>
</dbReference>
<name>Q31H03_HYDCU</name>
<evidence type="ECO:0000256" key="5">
    <source>
        <dbReference type="ARBA" id="ARBA00023136"/>
    </source>
</evidence>
<dbReference type="GO" id="GO:0015221">
    <property type="term" value="F:lipopolysaccharide transmembrane transporter activity"/>
    <property type="evidence" value="ECO:0007669"/>
    <property type="project" value="InterPro"/>
</dbReference>
<organism evidence="6">
    <name type="scientific">Hydrogenovibrio crunogenus (strain DSM 25203 / XCL-2)</name>
    <name type="common">Thiomicrospira crunogena</name>
    <dbReference type="NCBI Taxonomy" id="317025"/>
    <lineage>
        <taxon>Bacteria</taxon>
        <taxon>Pseudomonadati</taxon>
        <taxon>Pseudomonadota</taxon>
        <taxon>Gammaproteobacteria</taxon>
        <taxon>Thiotrichales</taxon>
        <taxon>Piscirickettsiaceae</taxon>
        <taxon>Hydrogenovibrio</taxon>
    </lineage>
</organism>
<dbReference type="KEGG" id="tcx:Tcr_0975"/>
<keyword evidence="5" id="KW-0472">Membrane</keyword>
<reference evidence="6" key="1">
    <citation type="submission" date="2006-07" db="EMBL/GenBank/DDBJ databases">
        <title>Complete sequence of Thiomicrospira crunogena XCL-2.</title>
        <authorList>
            <consortium name="US DOE Joint Genome Institute"/>
            <person name="Copeland A."/>
            <person name="Lucas S."/>
            <person name="Lapidus A."/>
            <person name="Barry K."/>
            <person name="Detter J.C."/>
            <person name="Glavina del Rio T."/>
            <person name="Hammon N."/>
            <person name="Israni S."/>
            <person name="Dalin E."/>
            <person name="Tice H."/>
            <person name="Pitluck S."/>
            <person name="Chain P."/>
            <person name="Malfatti S."/>
            <person name="Shin M."/>
            <person name="Vergez L."/>
            <person name="Schmutz J."/>
            <person name="Larimer F."/>
            <person name="Land M."/>
            <person name="Hauser L."/>
            <person name="Kyrpides N."/>
            <person name="Lykidis A."/>
            <person name="Scott K.M."/>
            <person name="Sievert S."/>
            <person name="Kerfeld C."/>
            <person name="Freyermuth S."/>
            <person name="Dobrinski K."/>
            <person name="Boller A."/>
            <person name="Fitzpatrick K."/>
            <person name="Thoma P."/>
            <person name="Moore J."/>
            <person name="Richardson P."/>
        </authorList>
    </citation>
    <scope>NUCLEOTIDE SEQUENCE</scope>
    <source>
        <strain evidence="6">XCL-2</strain>
    </source>
</reference>